<keyword evidence="2" id="KW-1185">Reference proteome</keyword>
<accession>A0A1M5GY16</accession>
<sequence length="91" mass="10341">MSNTTAQPKHLLAFLREHRGNEANFQQINEQIGQALQEEWDAVQRESLQEVQDKYAGAYTTAREQGGSAWPEFERYVSELEKCLLAADKAA</sequence>
<name>A0A1M5GY16_9BACT</name>
<evidence type="ECO:0000313" key="2">
    <source>
        <dbReference type="Proteomes" id="UP000184368"/>
    </source>
</evidence>
<dbReference type="Proteomes" id="UP000184368">
    <property type="component" value="Unassembled WGS sequence"/>
</dbReference>
<dbReference type="EMBL" id="FQUO01000017">
    <property type="protein sequence ID" value="SHG08567.1"/>
    <property type="molecule type" value="Genomic_DNA"/>
</dbReference>
<dbReference type="OrthoDB" id="9999239at2"/>
<organism evidence="1 2">
    <name type="scientific">Cnuella takakiae</name>
    <dbReference type="NCBI Taxonomy" id="1302690"/>
    <lineage>
        <taxon>Bacteria</taxon>
        <taxon>Pseudomonadati</taxon>
        <taxon>Bacteroidota</taxon>
        <taxon>Chitinophagia</taxon>
        <taxon>Chitinophagales</taxon>
        <taxon>Chitinophagaceae</taxon>
        <taxon>Cnuella</taxon>
    </lineage>
</organism>
<gene>
    <name evidence="1" type="ORF">SAMN05444008_117104</name>
</gene>
<evidence type="ECO:0000313" key="1">
    <source>
        <dbReference type="EMBL" id="SHG08567.1"/>
    </source>
</evidence>
<dbReference type="RefSeq" id="WP_143157430.1">
    <property type="nucleotide sequence ID" value="NZ_FQUO01000017.1"/>
</dbReference>
<reference evidence="1 2" key="1">
    <citation type="submission" date="2016-11" db="EMBL/GenBank/DDBJ databases">
        <authorList>
            <person name="Jaros S."/>
            <person name="Januszkiewicz K."/>
            <person name="Wedrychowicz H."/>
        </authorList>
    </citation>
    <scope>NUCLEOTIDE SEQUENCE [LARGE SCALE GENOMIC DNA]</scope>
    <source>
        <strain evidence="1 2">DSM 26897</strain>
    </source>
</reference>
<dbReference type="AlphaFoldDB" id="A0A1M5GY16"/>
<dbReference type="STRING" id="1302690.BUE76_02265"/>
<protein>
    <submittedName>
        <fullName evidence="1">Uncharacterized protein</fullName>
    </submittedName>
</protein>
<proteinExistence type="predicted"/>